<evidence type="ECO:0000313" key="3">
    <source>
        <dbReference type="Proteomes" id="UP001152797"/>
    </source>
</evidence>
<keyword evidence="3" id="KW-1185">Reference proteome</keyword>
<dbReference type="EMBL" id="CAMXCT010001216">
    <property type="protein sequence ID" value="CAI3987905.1"/>
    <property type="molecule type" value="Genomic_DNA"/>
</dbReference>
<evidence type="ECO:0000313" key="1">
    <source>
        <dbReference type="EMBL" id="CAI3987905.1"/>
    </source>
</evidence>
<reference evidence="2" key="2">
    <citation type="submission" date="2024-04" db="EMBL/GenBank/DDBJ databases">
        <authorList>
            <person name="Chen Y."/>
            <person name="Shah S."/>
            <person name="Dougan E. K."/>
            <person name="Thang M."/>
            <person name="Chan C."/>
        </authorList>
    </citation>
    <scope>NUCLEOTIDE SEQUENCE [LARGE SCALE GENOMIC DNA]</scope>
</reference>
<protein>
    <submittedName>
        <fullName evidence="1">Uncharacterized protein</fullName>
    </submittedName>
</protein>
<dbReference type="AlphaFoldDB" id="A0A9P1FV42"/>
<accession>A0A9P1FV42</accession>
<name>A0A9P1FV42_9DINO</name>
<evidence type="ECO:0000313" key="2">
    <source>
        <dbReference type="EMBL" id="CAL1141280.1"/>
    </source>
</evidence>
<gene>
    <name evidence="1" type="ORF">C1SCF055_LOCUS15143</name>
</gene>
<proteinExistence type="predicted"/>
<sequence>MMKRRRLMEEPTAPAADRVDPLEDLKNLKSIGALFDLQRRFNVLDSESDWGDNSERLELLAEMKRTLKQGSVSYQNPFGGDDTEYFLDSFCELLKHEQKAFFKIAQSCTTQGGGAVLNFEEGFASPSIGRLITEEDLRQVLLAPLEPPFYVDPTKGSDEQSGSQRAPVASCDKAQELVEEYLKHRGLPCNSLDGKIAIKVTCRPESCRLLKCCEAGCPNQVCKTHGDGKGKYYSNNDLMVSYHHFQVGSCQWGDCDVAYCPRHTAKMGYCQVCKMNGDAQAHVIDQNCPEADLFSFCSQHLTRCTEKLEDEEDENGNTAECGFDCCPSCIDEHRCGYDPCDYI</sequence>
<dbReference type="EMBL" id="CAMXCT020001216">
    <property type="protein sequence ID" value="CAL1141280.1"/>
    <property type="molecule type" value="Genomic_DNA"/>
</dbReference>
<comment type="caution">
    <text evidence="1">The sequence shown here is derived from an EMBL/GenBank/DDBJ whole genome shotgun (WGS) entry which is preliminary data.</text>
</comment>
<organism evidence="1">
    <name type="scientific">Cladocopium goreaui</name>
    <dbReference type="NCBI Taxonomy" id="2562237"/>
    <lineage>
        <taxon>Eukaryota</taxon>
        <taxon>Sar</taxon>
        <taxon>Alveolata</taxon>
        <taxon>Dinophyceae</taxon>
        <taxon>Suessiales</taxon>
        <taxon>Symbiodiniaceae</taxon>
        <taxon>Cladocopium</taxon>
    </lineage>
</organism>
<dbReference type="Proteomes" id="UP001152797">
    <property type="component" value="Unassembled WGS sequence"/>
</dbReference>
<dbReference type="OrthoDB" id="10418663at2759"/>
<reference evidence="1" key="1">
    <citation type="submission" date="2022-10" db="EMBL/GenBank/DDBJ databases">
        <authorList>
            <person name="Chen Y."/>
            <person name="Dougan E. K."/>
            <person name="Chan C."/>
            <person name="Rhodes N."/>
            <person name="Thang M."/>
        </authorList>
    </citation>
    <scope>NUCLEOTIDE SEQUENCE</scope>
</reference>
<dbReference type="EMBL" id="CAMXCT030001216">
    <property type="protein sequence ID" value="CAL4775217.1"/>
    <property type="molecule type" value="Genomic_DNA"/>
</dbReference>